<gene>
    <name evidence="1" type="ORF">AsFPU1_1721</name>
</gene>
<dbReference type="EMBL" id="BDQK01000007">
    <property type="protein sequence ID" value="GBF80320.1"/>
    <property type="molecule type" value="Genomic_DNA"/>
</dbReference>
<protein>
    <submittedName>
        <fullName evidence="1">Cyclic nucleotide-binding protein</fullName>
    </submittedName>
</protein>
<sequence length="233" mass="26999">MSPLTFENKFPDCLFMKLHGELISNDNQQFNATNKSVELKLTIRFGEQLIEQNNQSIKFGLKKGCLELKFNDNSKILLETIGLNPKFESIIELEIQEEESKDREGTTSVALNFQYNHKTRETTKIVNKFKDQFVQVYNKGTEENPLWIFQIKPHGLILTGILQNEKLGIVQSNSDKLSITAIFKVNKEDILITEINGEVIENIKEQKKEILIQKFSLLLQQNPYLSKMELIYE</sequence>
<dbReference type="AlphaFoldDB" id="A0A401IGK2"/>
<comment type="caution">
    <text evidence="1">The sequence shown here is derived from an EMBL/GenBank/DDBJ whole genome shotgun (WGS) entry which is preliminary data.</text>
</comment>
<keyword evidence="2" id="KW-1185">Reference proteome</keyword>
<dbReference type="Proteomes" id="UP000287247">
    <property type="component" value="Unassembled WGS sequence"/>
</dbReference>
<proteinExistence type="predicted"/>
<organism evidence="1 2">
    <name type="scientific">Aphanothece sacrum FPU1</name>
    <dbReference type="NCBI Taxonomy" id="1920663"/>
    <lineage>
        <taxon>Bacteria</taxon>
        <taxon>Bacillati</taxon>
        <taxon>Cyanobacteriota</taxon>
        <taxon>Cyanophyceae</taxon>
        <taxon>Oscillatoriophycideae</taxon>
        <taxon>Chroococcales</taxon>
        <taxon>Aphanothecaceae</taxon>
        <taxon>Aphanothece</taxon>
    </lineage>
</organism>
<evidence type="ECO:0000313" key="2">
    <source>
        <dbReference type="Proteomes" id="UP000287247"/>
    </source>
</evidence>
<accession>A0A401IGK2</accession>
<evidence type="ECO:0000313" key="1">
    <source>
        <dbReference type="EMBL" id="GBF80320.1"/>
    </source>
</evidence>
<reference evidence="2" key="1">
    <citation type="submission" date="2017-05" db="EMBL/GenBank/DDBJ databases">
        <title>Physiological properties and genetic analysis related to exopolysaccharide production of fresh-water unicellular cyanobacterium Aphanothece sacrum, Suizenji Nori, that has been cultured as a food source in Japan.</title>
        <authorList>
            <person name="Kanesaki Y."/>
            <person name="Yoshikawa S."/>
            <person name="Ohki K."/>
        </authorList>
    </citation>
    <scope>NUCLEOTIDE SEQUENCE [LARGE SCALE GENOMIC DNA]</scope>
    <source>
        <strain evidence="2">FPU1</strain>
    </source>
</reference>
<dbReference type="RefSeq" id="WP_124971803.1">
    <property type="nucleotide sequence ID" value="NZ_BDQK01000007.1"/>
</dbReference>
<name>A0A401IGK2_APHSA</name>
<dbReference type="OrthoDB" id="420175at2"/>